<evidence type="ECO:0000256" key="1">
    <source>
        <dbReference type="ARBA" id="ARBA00004141"/>
    </source>
</evidence>
<evidence type="ECO:0000313" key="11">
    <source>
        <dbReference type="EMBL" id="PNF75539.1"/>
    </source>
</evidence>
<dbReference type="SUPFAM" id="SSF81665">
    <property type="entry name" value="Calcium ATPase, transmembrane domain M"/>
    <property type="match status" value="1"/>
</dbReference>
<dbReference type="InterPro" id="IPR036412">
    <property type="entry name" value="HAD-like_sf"/>
</dbReference>
<keyword evidence="8 9" id="KW-0472">Membrane</keyword>
<dbReference type="InterPro" id="IPR023299">
    <property type="entry name" value="ATPase_P-typ_cyto_dom_N"/>
</dbReference>
<keyword evidence="5" id="KW-0067">ATP-binding</keyword>
<feature type="transmembrane region" description="Helical" evidence="9">
    <location>
        <begin position="764"/>
        <end position="786"/>
    </location>
</feature>
<dbReference type="Pfam" id="PF00690">
    <property type="entry name" value="Cation_ATPase_N"/>
    <property type="match status" value="1"/>
</dbReference>
<evidence type="ECO:0000256" key="3">
    <source>
        <dbReference type="ARBA" id="ARBA00022692"/>
    </source>
</evidence>
<dbReference type="InterPro" id="IPR006068">
    <property type="entry name" value="ATPase_P-typ_cation-transptr_C"/>
</dbReference>
<dbReference type="GO" id="GO:0005524">
    <property type="term" value="F:ATP binding"/>
    <property type="evidence" value="ECO:0007669"/>
    <property type="project" value="UniProtKB-KW"/>
</dbReference>
<dbReference type="InterPro" id="IPR023214">
    <property type="entry name" value="HAD_sf"/>
</dbReference>
<dbReference type="GO" id="GO:0016887">
    <property type="term" value="F:ATP hydrolysis activity"/>
    <property type="evidence" value="ECO:0007669"/>
    <property type="project" value="InterPro"/>
</dbReference>
<dbReference type="EMBL" id="POUK01000006">
    <property type="protein sequence ID" value="PNF75539.1"/>
    <property type="molecule type" value="Genomic_DNA"/>
</dbReference>
<dbReference type="GO" id="GO:0030007">
    <property type="term" value="P:intracellular potassium ion homeostasis"/>
    <property type="evidence" value="ECO:0007669"/>
    <property type="project" value="TreeGrafter"/>
</dbReference>
<dbReference type="GO" id="GO:0005391">
    <property type="term" value="F:P-type sodium:potassium-exchanging transporter activity"/>
    <property type="evidence" value="ECO:0007669"/>
    <property type="project" value="TreeGrafter"/>
</dbReference>
<evidence type="ECO:0000256" key="2">
    <source>
        <dbReference type="ARBA" id="ARBA00005675"/>
    </source>
</evidence>
<feature type="transmembrane region" description="Helical" evidence="9">
    <location>
        <begin position="55"/>
        <end position="77"/>
    </location>
</feature>
<feature type="transmembrane region" description="Helical" evidence="9">
    <location>
        <begin position="692"/>
        <end position="716"/>
    </location>
</feature>
<dbReference type="Gene3D" id="2.70.150.10">
    <property type="entry name" value="Calcium-transporting ATPase, cytoplasmic transduction domain A"/>
    <property type="match status" value="1"/>
</dbReference>
<dbReference type="InterPro" id="IPR050510">
    <property type="entry name" value="Cation_transp_ATPase_P-type"/>
</dbReference>
<dbReference type="PROSITE" id="PS00154">
    <property type="entry name" value="ATPASE_E1_E2"/>
    <property type="match status" value="1"/>
</dbReference>
<dbReference type="SUPFAM" id="SSF56784">
    <property type="entry name" value="HAD-like"/>
    <property type="match status" value="1"/>
</dbReference>
<dbReference type="GO" id="GO:1902600">
    <property type="term" value="P:proton transmembrane transport"/>
    <property type="evidence" value="ECO:0007669"/>
    <property type="project" value="TreeGrafter"/>
</dbReference>
<organism evidence="11 12">
    <name type="scientific">Stutzerimonas degradans</name>
    <dbReference type="NCBI Taxonomy" id="2968968"/>
    <lineage>
        <taxon>Bacteria</taxon>
        <taxon>Pseudomonadati</taxon>
        <taxon>Pseudomonadota</taxon>
        <taxon>Gammaproteobacteria</taxon>
        <taxon>Pseudomonadales</taxon>
        <taxon>Pseudomonadaceae</taxon>
        <taxon>Stutzerimonas</taxon>
    </lineage>
</organism>
<comment type="subcellular location">
    <subcellularLocation>
        <location evidence="1">Membrane</location>
        <topology evidence="1">Multi-pass membrane protein</topology>
    </subcellularLocation>
</comment>
<sequence length="894" mass="95958">MAEPDSWHAQPAEQILQQLDSTHSGLSAEQAQQRLQQFGPNRLPQRQGNGALKRLLLQFHNLLIYVLLLSALVTLALGEWLDSTVIVAVVVINALVGFIQEGKAEQAMRAIQKLLTLDSRVRRAGHTLSVPAEELVPGDLVLLEPGDRVPADLRLLECRDLRIEEAALTGESLPSSKQVEPVSHDASLGDRSSMAYSGTLVSAGNGYGVVVATAGQTELGRISHMLGEVVSLQTPLLGDIARFAKVLTVIILVLALGTYVFGVTLRDYSSSEMLLAAVGLAVAAIPEGLPAVLTIALALGVQRMARRRAIIRRLPAVESLGAVTVICSDKTGTLTRNEMTVQQVFTAEHRYHIQGVGYAPTGAVSSGDGQPCEPEQASDLLELARAGLLCNSASLLREGDGWCITGDPTEAALLTLAGKLGLQTTHEHTHMPRVDGIPFSSERRCMASLHHDHAGHGLIYLVGAPERLLEVCNRQFAAGSTEPLDPAHWHAVLDDGARQGLRMLGLAMRALGTPQHELAYEDLEGDFVLLGLVGMLDPPREEAIAAIAECQRAGIAVKMITGDHAATAAAIAQRLGLGEQPPLTGAELDRLSDAELDARLAQTAVFARTSPAHKLRLVQRLQACGARVAMTGDGVNDAPALKRADIGVAMGIKGTEAAKEAAQMVLADDNFATIAHAVEEGRTVYDNLKKSIIFILPTNVGEALVLLVAIALGLTLPITPLQILWLNMITAVTLALALAFEPGEADLMRRPPRDPSAPLLGAQLLWRVMLVSLLMTAACIAVFLFAQRQGWSLEVSRTLGVNTLVFCEIAYLFASRQINAPAHFGLRGNPMVWSMVALLLVLQVAFTHWSPLQRLFQTAALSPQAWAICVLAGGTLLAVVELDKWWRRRRGRQL</sequence>
<dbReference type="SUPFAM" id="SSF81653">
    <property type="entry name" value="Calcium ATPase, transduction domain A"/>
    <property type="match status" value="1"/>
</dbReference>
<dbReference type="Pfam" id="PF00122">
    <property type="entry name" value="E1-E2_ATPase"/>
    <property type="match status" value="1"/>
</dbReference>
<dbReference type="Pfam" id="PF08282">
    <property type="entry name" value="Hydrolase_3"/>
    <property type="match status" value="1"/>
</dbReference>
<keyword evidence="4" id="KW-0547">Nucleotide-binding</keyword>
<gene>
    <name evidence="11" type="ORF">CXK95_16000</name>
</gene>
<feature type="transmembrane region" description="Helical" evidence="9">
    <location>
        <begin position="826"/>
        <end position="845"/>
    </location>
</feature>
<comment type="similarity">
    <text evidence="2">Belongs to the cation transport ATPase (P-type) (TC 3.A.3) family. Type IIA subfamily.</text>
</comment>
<keyword evidence="7 9" id="KW-1133">Transmembrane helix</keyword>
<dbReference type="SFLD" id="SFLDF00027">
    <property type="entry name" value="p-type_atpase"/>
    <property type="match status" value="1"/>
</dbReference>
<dbReference type="InterPro" id="IPR059000">
    <property type="entry name" value="ATPase_P-type_domA"/>
</dbReference>
<feature type="domain" description="Cation-transporting P-type ATPase N-terminal" evidence="10">
    <location>
        <begin position="6"/>
        <end position="79"/>
    </location>
</feature>
<protein>
    <submittedName>
        <fullName evidence="11">Carbonate dehydratase</fullName>
    </submittedName>
</protein>
<dbReference type="PRINTS" id="PR00120">
    <property type="entry name" value="HATPASE"/>
</dbReference>
<dbReference type="InterPro" id="IPR001757">
    <property type="entry name" value="P_typ_ATPase"/>
</dbReference>
<accession>A0A8E2U3U1</accession>
<dbReference type="Pfam" id="PF00689">
    <property type="entry name" value="Cation_ATPase_C"/>
    <property type="match status" value="1"/>
</dbReference>
<dbReference type="AlphaFoldDB" id="A0A8E2U3U1"/>
<dbReference type="SMART" id="SM00831">
    <property type="entry name" value="Cation_ATPase_N"/>
    <property type="match status" value="1"/>
</dbReference>
<evidence type="ECO:0000259" key="10">
    <source>
        <dbReference type="SMART" id="SM00831"/>
    </source>
</evidence>
<reference evidence="11 12" key="1">
    <citation type="submission" date="2018-01" db="EMBL/GenBank/DDBJ databases">
        <title>Denitrification phenotypes of diverse strains of Pseudomonas stutzeri.</title>
        <authorList>
            <person name="Milligan D.A."/>
            <person name="Bergaust L."/>
            <person name="Bakken L.R."/>
            <person name="Frostegard A."/>
        </authorList>
    </citation>
    <scope>NUCLEOTIDE SEQUENCE [LARGE SCALE GENOMIC DNA]</scope>
    <source>
        <strain evidence="11 12">DSM 50238</strain>
    </source>
</reference>
<dbReference type="GO" id="GO:0005886">
    <property type="term" value="C:plasma membrane"/>
    <property type="evidence" value="ECO:0007669"/>
    <property type="project" value="TreeGrafter"/>
</dbReference>
<evidence type="ECO:0000256" key="4">
    <source>
        <dbReference type="ARBA" id="ARBA00022741"/>
    </source>
</evidence>
<evidence type="ECO:0000256" key="9">
    <source>
        <dbReference type="SAM" id="Phobius"/>
    </source>
</evidence>
<dbReference type="InterPro" id="IPR004014">
    <property type="entry name" value="ATPase_P-typ_cation-transptr_N"/>
</dbReference>
<keyword evidence="6" id="KW-1278">Translocase</keyword>
<feature type="transmembrane region" description="Helical" evidence="9">
    <location>
        <begin position="83"/>
        <end position="99"/>
    </location>
</feature>
<dbReference type="SFLD" id="SFLDS00003">
    <property type="entry name" value="Haloacid_Dehalogenase"/>
    <property type="match status" value="1"/>
</dbReference>
<name>A0A8E2U3U1_9GAMM</name>
<evidence type="ECO:0000256" key="5">
    <source>
        <dbReference type="ARBA" id="ARBA00022840"/>
    </source>
</evidence>
<feature type="transmembrane region" description="Helical" evidence="9">
    <location>
        <begin position="243"/>
        <end position="262"/>
    </location>
</feature>
<dbReference type="GO" id="GO:0006883">
    <property type="term" value="P:intracellular sodium ion homeostasis"/>
    <property type="evidence" value="ECO:0007669"/>
    <property type="project" value="TreeGrafter"/>
</dbReference>
<dbReference type="InterPro" id="IPR023298">
    <property type="entry name" value="ATPase_P-typ_TM_dom_sf"/>
</dbReference>
<feature type="transmembrane region" description="Helical" evidence="9">
    <location>
        <begin position="865"/>
        <end position="882"/>
    </location>
</feature>
<feature type="transmembrane region" description="Helical" evidence="9">
    <location>
        <begin position="798"/>
        <end position="814"/>
    </location>
</feature>
<proteinExistence type="inferred from homology"/>
<evidence type="ECO:0000256" key="7">
    <source>
        <dbReference type="ARBA" id="ARBA00022989"/>
    </source>
</evidence>
<dbReference type="InterPro" id="IPR018303">
    <property type="entry name" value="ATPase_P-typ_P_site"/>
</dbReference>
<evidence type="ECO:0000256" key="8">
    <source>
        <dbReference type="ARBA" id="ARBA00023136"/>
    </source>
</evidence>
<dbReference type="InterPro" id="IPR008250">
    <property type="entry name" value="ATPase_P-typ_transduc_dom_A_sf"/>
</dbReference>
<dbReference type="GO" id="GO:0036376">
    <property type="term" value="P:sodium ion export across plasma membrane"/>
    <property type="evidence" value="ECO:0007669"/>
    <property type="project" value="TreeGrafter"/>
</dbReference>
<dbReference type="Gene3D" id="3.40.1110.10">
    <property type="entry name" value="Calcium-transporting ATPase, cytoplasmic domain N"/>
    <property type="match status" value="1"/>
</dbReference>
<dbReference type="SUPFAM" id="SSF81660">
    <property type="entry name" value="Metal cation-transporting ATPase, ATP-binding domain N"/>
    <property type="match status" value="1"/>
</dbReference>
<dbReference type="NCBIfam" id="TIGR01494">
    <property type="entry name" value="ATPase_P-type"/>
    <property type="match status" value="2"/>
</dbReference>
<dbReference type="InterPro" id="IPR044492">
    <property type="entry name" value="P_typ_ATPase_HD_dom"/>
</dbReference>
<dbReference type="Gene3D" id="3.40.50.1000">
    <property type="entry name" value="HAD superfamily/HAD-like"/>
    <property type="match status" value="1"/>
</dbReference>
<keyword evidence="12" id="KW-1185">Reference proteome</keyword>
<comment type="caution">
    <text evidence="11">The sequence shown here is derived from an EMBL/GenBank/DDBJ whole genome shotgun (WGS) entry which is preliminary data.</text>
</comment>
<dbReference type="Proteomes" id="UP000235881">
    <property type="component" value="Unassembled WGS sequence"/>
</dbReference>
<dbReference type="RefSeq" id="WP_102829294.1">
    <property type="nucleotide sequence ID" value="NZ_CP065721.1"/>
</dbReference>
<feature type="transmembrane region" description="Helical" evidence="9">
    <location>
        <begin position="274"/>
        <end position="299"/>
    </location>
</feature>
<dbReference type="PRINTS" id="PR00119">
    <property type="entry name" value="CATATPASE"/>
</dbReference>
<dbReference type="FunFam" id="3.40.50.1000:FF:000001">
    <property type="entry name" value="Phospholipid-transporting ATPase IC"/>
    <property type="match status" value="1"/>
</dbReference>
<evidence type="ECO:0000256" key="6">
    <source>
        <dbReference type="ARBA" id="ARBA00022967"/>
    </source>
</evidence>
<dbReference type="SFLD" id="SFLDG00002">
    <property type="entry name" value="C1.7:_P-type_atpase_like"/>
    <property type="match status" value="1"/>
</dbReference>
<dbReference type="Pfam" id="PF13246">
    <property type="entry name" value="Cation_ATPase"/>
    <property type="match status" value="1"/>
</dbReference>
<dbReference type="Gene3D" id="1.20.1110.10">
    <property type="entry name" value="Calcium-transporting ATPase, transmembrane domain"/>
    <property type="match status" value="1"/>
</dbReference>
<evidence type="ECO:0000313" key="12">
    <source>
        <dbReference type="Proteomes" id="UP000235881"/>
    </source>
</evidence>
<dbReference type="FunFam" id="3.40.50.1000:FF:000028">
    <property type="entry name" value="Calcium-transporting P-type ATPase, putative"/>
    <property type="match status" value="1"/>
</dbReference>
<dbReference type="GO" id="GO:1990573">
    <property type="term" value="P:potassium ion import across plasma membrane"/>
    <property type="evidence" value="ECO:0007669"/>
    <property type="project" value="TreeGrafter"/>
</dbReference>
<dbReference type="PANTHER" id="PTHR43294:SF20">
    <property type="entry name" value="P-TYPE ATPASE"/>
    <property type="match status" value="1"/>
</dbReference>
<feature type="transmembrane region" description="Helical" evidence="9">
    <location>
        <begin position="722"/>
        <end position="743"/>
    </location>
</feature>
<keyword evidence="3 9" id="KW-0812">Transmembrane</keyword>
<dbReference type="PANTHER" id="PTHR43294">
    <property type="entry name" value="SODIUM/POTASSIUM-TRANSPORTING ATPASE SUBUNIT ALPHA"/>
    <property type="match status" value="1"/>
</dbReference>